<gene>
    <name evidence="2" type="ORF">CFOL_v3_05041</name>
</gene>
<keyword evidence="1" id="KW-0472">Membrane</keyword>
<dbReference type="InParanoid" id="A0A1Q3B0W6"/>
<proteinExistence type="predicted"/>
<dbReference type="EMBL" id="BDDD01000204">
    <property type="protein sequence ID" value="GAV61514.1"/>
    <property type="molecule type" value="Genomic_DNA"/>
</dbReference>
<evidence type="ECO:0000313" key="3">
    <source>
        <dbReference type="Proteomes" id="UP000187406"/>
    </source>
</evidence>
<accession>A0A1Q3B0W6</accession>
<dbReference type="OrthoDB" id="1681765at2759"/>
<protein>
    <submittedName>
        <fullName evidence="2">Uncharacterized protein</fullName>
    </submittedName>
</protein>
<dbReference type="AlphaFoldDB" id="A0A1Q3B0W6"/>
<keyword evidence="1" id="KW-1133">Transmembrane helix</keyword>
<dbReference type="Proteomes" id="UP000187406">
    <property type="component" value="Unassembled WGS sequence"/>
</dbReference>
<name>A0A1Q3B0W6_CEPFO</name>
<evidence type="ECO:0000256" key="1">
    <source>
        <dbReference type="SAM" id="Phobius"/>
    </source>
</evidence>
<comment type="caution">
    <text evidence="2">The sequence shown here is derived from an EMBL/GenBank/DDBJ whole genome shotgun (WGS) entry which is preliminary data.</text>
</comment>
<keyword evidence="1" id="KW-0812">Transmembrane</keyword>
<evidence type="ECO:0000313" key="2">
    <source>
        <dbReference type="EMBL" id="GAV61514.1"/>
    </source>
</evidence>
<reference evidence="3" key="1">
    <citation type="submission" date="2016-04" db="EMBL/GenBank/DDBJ databases">
        <title>Cephalotus genome sequencing.</title>
        <authorList>
            <person name="Fukushima K."/>
            <person name="Hasebe M."/>
            <person name="Fang X."/>
        </authorList>
    </citation>
    <scope>NUCLEOTIDE SEQUENCE [LARGE SCALE GENOMIC DNA]</scope>
    <source>
        <strain evidence="3">cv. St1</strain>
    </source>
</reference>
<feature type="transmembrane region" description="Helical" evidence="1">
    <location>
        <begin position="6"/>
        <end position="30"/>
    </location>
</feature>
<organism evidence="2 3">
    <name type="scientific">Cephalotus follicularis</name>
    <name type="common">Albany pitcher plant</name>
    <dbReference type="NCBI Taxonomy" id="3775"/>
    <lineage>
        <taxon>Eukaryota</taxon>
        <taxon>Viridiplantae</taxon>
        <taxon>Streptophyta</taxon>
        <taxon>Embryophyta</taxon>
        <taxon>Tracheophyta</taxon>
        <taxon>Spermatophyta</taxon>
        <taxon>Magnoliopsida</taxon>
        <taxon>eudicotyledons</taxon>
        <taxon>Gunneridae</taxon>
        <taxon>Pentapetalae</taxon>
        <taxon>rosids</taxon>
        <taxon>fabids</taxon>
        <taxon>Oxalidales</taxon>
        <taxon>Cephalotaceae</taxon>
        <taxon>Cephalotus</taxon>
    </lineage>
</organism>
<keyword evidence="3" id="KW-1185">Reference proteome</keyword>
<sequence>MLHFKIVIGAIGDVHVLVCIISLLEAILYIGRKGIPTQNVLAVCDLDM</sequence>